<reference evidence="2" key="1">
    <citation type="submission" date="2022-11" db="UniProtKB">
        <authorList>
            <consortium name="WormBaseParasite"/>
        </authorList>
    </citation>
    <scope>IDENTIFICATION</scope>
</reference>
<sequence length="94" mass="10204">MTAERLGRPIPELFFDKTYNYMGHFVLSTSTLSTDTIVFGGFGPVVPDGFGIGYNVAGSKMGAVISSYRSKRDAAKFANAIAESLDTIHQHLKN</sequence>
<evidence type="ECO:0000313" key="2">
    <source>
        <dbReference type="WBParaSite" id="PS1159_v2.g8702.t1"/>
    </source>
</evidence>
<dbReference type="WBParaSite" id="PS1159_v2.g8702.t1">
    <property type="protein sequence ID" value="PS1159_v2.g8702.t1"/>
    <property type="gene ID" value="PS1159_v2.g8702"/>
</dbReference>
<protein>
    <submittedName>
        <fullName evidence="2">Choline/carnitine acyltransferase domain-containing protein</fullName>
    </submittedName>
</protein>
<organism evidence="1 2">
    <name type="scientific">Panagrolaimus sp. PS1159</name>
    <dbReference type="NCBI Taxonomy" id="55785"/>
    <lineage>
        <taxon>Eukaryota</taxon>
        <taxon>Metazoa</taxon>
        <taxon>Ecdysozoa</taxon>
        <taxon>Nematoda</taxon>
        <taxon>Chromadorea</taxon>
        <taxon>Rhabditida</taxon>
        <taxon>Tylenchina</taxon>
        <taxon>Panagrolaimomorpha</taxon>
        <taxon>Panagrolaimoidea</taxon>
        <taxon>Panagrolaimidae</taxon>
        <taxon>Panagrolaimus</taxon>
    </lineage>
</organism>
<evidence type="ECO:0000313" key="1">
    <source>
        <dbReference type="Proteomes" id="UP000887580"/>
    </source>
</evidence>
<proteinExistence type="predicted"/>
<name>A0AC35GTU8_9BILA</name>
<dbReference type="Proteomes" id="UP000887580">
    <property type="component" value="Unplaced"/>
</dbReference>
<accession>A0AC35GTU8</accession>